<dbReference type="EMBL" id="VYQB01000009">
    <property type="protein sequence ID" value="KAA9015921.1"/>
    <property type="molecule type" value="Genomic_DNA"/>
</dbReference>
<gene>
    <name evidence="3" type="ORF">F4U95_14885</name>
    <name evidence="2" type="ORF">F4U96_13755</name>
</gene>
<keyword evidence="5" id="KW-1185">Reference proteome</keyword>
<evidence type="ECO:0000313" key="2">
    <source>
        <dbReference type="EMBL" id="KAA9015921.1"/>
    </source>
</evidence>
<reference evidence="4 5" key="1">
    <citation type="submission" date="2019-09" db="EMBL/GenBank/DDBJ databases">
        <authorList>
            <person name="Feng G."/>
        </authorList>
    </citation>
    <scope>NUCLEOTIDE SEQUENCE [LARGE SCALE GENOMIC DNA]</scope>
    <source>
        <strain evidence="3 4">KACC 19283</strain>
        <strain evidence="2 5">KACC 19284</strain>
    </source>
</reference>
<dbReference type="Proteomes" id="UP000325933">
    <property type="component" value="Unassembled WGS sequence"/>
</dbReference>
<dbReference type="AlphaFoldDB" id="A0A5J5I080"/>
<evidence type="ECO:0000313" key="5">
    <source>
        <dbReference type="Proteomes" id="UP000326364"/>
    </source>
</evidence>
<comment type="caution">
    <text evidence="3">The sequence shown here is derived from an EMBL/GenBank/DDBJ whole genome shotgun (WGS) entry which is preliminary data.</text>
</comment>
<dbReference type="NCBIfam" id="TIGR04433">
    <property type="entry name" value="UrcA_uranyl"/>
    <property type="match status" value="1"/>
</dbReference>
<proteinExistence type="predicted"/>
<dbReference type="Proteomes" id="UP000326364">
    <property type="component" value="Unassembled WGS sequence"/>
</dbReference>
<accession>A0A5J5I080</accession>
<name>A0A5J5I080_9SPHN</name>
<organism evidence="3 4">
    <name type="scientific">Sphingobium limneticum</name>
    <dbReference type="NCBI Taxonomy" id="1007511"/>
    <lineage>
        <taxon>Bacteria</taxon>
        <taxon>Pseudomonadati</taxon>
        <taxon>Pseudomonadota</taxon>
        <taxon>Alphaproteobacteria</taxon>
        <taxon>Sphingomonadales</taxon>
        <taxon>Sphingomonadaceae</taxon>
        <taxon>Sphingobium</taxon>
    </lineage>
</organism>
<feature type="signal peptide" evidence="1">
    <location>
        <begin position="1"/>
        <end position="25"/>
    </location>
</feature>
<dbReference type="InterPro" id="IPR030972">
    <property type="entry name" value="UrcA_uranyl"/>
</dbReference>
<protein>
    <submittedName>
        <fullName evidence="3">UrcA family protein</fullName>
    </submittedName>
</protein>
<evidence type="ECO:0000256" key="1">
    <source>
        <dbReference type="SAM" id="SignalP"/>
    </source>
</evidence>
<feature type="chain" id="PRO_5023925409" evidence="1">
    <location>
        <begin position="26"/>
        <end position="114"/>
    </location>
</feature>
<sequence>MFRSTQFAAALASIALLTTAGAASAQEFQSNGRTTGVYHGDLDLAQAAHQQKLRSRIARAANRVCASMDLQAQMSCKAKAIAHVEAPITAAIARAETGERYADAGKTVRPVVGN</sequence>
<evidence type="ECO:0000313" key="4">
    <source>
        <dbReference type="Proteomes" id="UP000325933"/>
    </source>
</evidence>
<keyword evidence="1" id="KW-0732">Signal</keyword>
<dbReference type="RefSeq" id="WP_150426225.1">
    <property type="nucleotide sequence ID" value="NZ_VYQA01000010.1"/>
</dbReference>
<dbReference type="EMBL" id="VYQA01000010">
    <property type="protein sequence ID" value="KAA9028333.1"/>
    <property type="molecule type" value="Genomic_DNA"/>
</dbReference>
<evidence type="ECO:0000313" key="3">
    <source>
        <dbReference type="EMBL" id="KAA9028333.1"/>
    </source>
</evidence>